<dbReference type="InterPro" id="IPR039422">
    <property type="entry name" value="MarR/SlyA-like"/>
</dbReference>
<comment type="caution">
    <text evidence="2">The sequence shown here is derived from an EMBL/GenBank/DDBJ whole genome shotgun (WGS) entry which is preliminary data.</text>
</comment>
<dbReference type="PANTHER" id="PTHR33164:SF43">
    <property type="entry name" value="HTH-TYPE TRANSCRIPTIONAL REPRESSOR YETL"/>
    <property type="match status" value="1"/>
</dbReference>
<evidence type="ECO:0000313" key="2">
    <source>
        <dbReference type="EMBL" id="MDJ1372271.1"/>
    </source>
</evidence>
<feature type="domain" description="HTH marR-type" evidence="1">
    <location>
        <begin position="1"/>
        <end position="128"/>
    </location>
</feature>
<sequence>MFIAQRYAETRIFQVMRDAGAEFTVAQGRLLARIAPGGSRISDLAEQAQITKQTATSLIDRLEEAGIVERVPDPTDGRARLVRGTTETIDKYLPIARREEARIEAEWTEHLGEESMAQLRDALTRLREITDPFAD</sequence>
<keyword evidence="3" id="KW-1185">Reference proteome</keyword>
<evidence type="ECO:0000313" key="3">
    <source>
        <dbReference type="Proteomes" id="UP001170379"/>
    </source>
</evidence>
<name>A0ABT7CCB6_9MICO</name>
<dbReference type="PANTHER" id="PTHR33164">
    <property type="entry name" value="TRANSCRIPTIONAL REGULATOR, MARR FAMILY"/>
    <property type="match status" value="1"/>
</dbReference>
<reference evidence="2" key="2">
    <citation type="journal article" date="2022" name="Sci. Rep.">
        <title>In silico prediction of the enzymes involved in the degradation of the herbicide molinate by Gulosibacter molinativorax ON4T.</title>
        <authorList>
            <person name="Lopes A.R."/>
            <person name="Bunin E."/>
            <person name="Viana A.T."/>
            <person name="Froufe H."/>
            <person name="Munoz-Merida A."/>
            <person name="Pinho D."/>
            <person name="Figueiredo J."/>
            <person name="Barroso C."/>
            <person name="Vaz-Moreira I."/>
            <person name="Bellanger X."/>
            <person name="Egas C."/>
            <person name="Nunes O.C."/>
        </authorList>
    </citation>
    <scope>NUCLEOTIDE SEQUENCE</scope>
    <source>
        <strain evidence="2">ON4</strain>
    </source>
</reference>
<dbReference type="SUPFAM" id="SSF46785">
    <property type="entry name" value="Winged helix' DNA-binding domain"/>
    <property type="match status" value="1"/>
</dbReference>
<dbReference type="CDD" id="cd00090">
    <property type="entry name" value="HTH_ARSR"/>
    <property type="match status" value="1"/>
</dbReference>
<dbReference type="Gene3D" id="1.10.10.10">
    <property type="entry name" value="Winged helix-like DNA-binding domain superfamily/Winged helix DNA-binding domain"/>
    <property type="match status" value="1"/>
</dbReference>
<dbReference type="Proteomes" id="UP001170379">
    <property type="component" value="Unassembled WGS sequence"/>
</dbReference>
<proteinExistence type="predicted"/>
<dbReference type="InterPro" id="IPR036388">
    <property type="entry name" value="WH-like_DNA-bd_sf"/>
</dbReference>
<dbReference type="SMART" id="SM00347">
    <property type="entry name" value="HTH_MARR"/>
    <property type="match status" value="1"/>
</dbReference>
<protein>
    <submittedName>
        <fullName evidence="2">MarR family transcriptional regulator</fullName>
    </submittedName>
</protein>
<dbReference type="InterPro" id="IPR000835">
    <property type="entry name" value="HTH_MarR-typ"/>
</dbReference>
<accession>A0ABT7CCB6</accession>
<dbReference type="InterPro" id="IPR036390">
    <property type="entry name" value="WH_DNA-bd_sf"/>
</dbReference>
<evidence type="ECO:0000259" key="1">
    <source>
        <dbReference type="PROSITE" id="PS50995"/>
    </source>
</evidence>
<dbReference type="InterPro" id="IPR011991">
    <property type="entry name" value="ArsR-like_HTH"/>
</dbReference>
<gene>
    <name evidence="2" type="ORF">C7K25_12975</name>
</gene>
<organism evidence="2 3">
    <name type="scientific">Gulosibacter molinativorax</name>
    <dbReference type="NCBI Taxonomy" id="256821"/>
    <lineage>
        <taxon>Bacteria</taxon>
        <taxon>Bacillati</taxon>
        <taxon>Actinomycetota</taxon>
        <taxon>Actinomycetes</taxon>
        <taxon>Micrococcales</taxon>
        <taxon>Microbacteriaceae</taxon>
        <taxon>Gulosibacter</taxon>
    </lineage>
</organism>
<dbReference type="Pfam" id="PF12802">
    <property type="entry name" value="MarR_2"/>
    <property type="match status" value="1"/>
</dbReference>
<dbReference type="PROSITE" id="PS50995">
    <property type="entry name" value="HTH_MARR_2"/>
    <property type="match status" value="1"/>
</dbReference>
<dbReference type="EMBL" id="PXVD01000022">
    <property type="protein sequence ID" value="MDJ1372271.1"/>
    <property type="molecule type" value="Genomic_DNA"/>
</dbReference>
<reference evidence="2" key="1">
    <citation type="submission" date="2018-03" db="EMBL/GenBank/DDBJ databases">
        <authorList>
            <person name="Nunes O.C."/>
            <person name="Lopes A.R."/>
            <person name="Froufe H."/>
            <person name="Munoz-Merida A."/>
            <person name="Barroso C."/>
            <person name="Egas C."/>
        </authorList>
    </citation>
    <scope>NUCLEOTIDE SEQUENCE</scope>
    <source>
        <strain evidence="2">ON4</strain>
    </source>
</reference>